<dbReference type="InterPro" id="IPR039708">
    <property type="entry name" value="MT1774/Rv1733c-like"/>
</dbReference>
<keyword evidence="1" id="KW-1133">Transmembrane helix</keyword>
<name>A0A4Y3QSX5_STRCI</name>
<reference evidence="2 3" key="1">
    <citation type="submission" date="2019-06" db="EMBL/GenBank/DDBJ databases">
        <title>Whole genome shotgun sequence of Streptomyces cacaoi subsp. cacaoi NBRC 12748.</title>
        <authorList>
            <person name="Hosoyama A."/>
            <person name="Uohara A."/>
            <person name="Ohji S."/>
            <person name="Ichikawa N."/>
        </authorList>
    </citation>
    <scope>NUCLEOTIDE SEQUENCE [LARGE SCALE GENOMIC DNA]</scope>
    <source>
        <strain evidence="2 3">NBRC 12748</strain>
    </source>
</reference>
<feature type="transmembrane region" description="Helical" evidence="1">
    <location>
        <begin position="24"/>
        <end position="46"/>
    </location>
</feature>
<accession>A0A4Y3QSX5</accession>
<dbReference type="EMBL" id="BJMM01000003">
    <property type="protein sequence ID" value="GEB48312.1"/>
    <property type="molecule type" value="Genomic_DNA"/>
</dbReference>
<dbReference type="PANTHER" id="PTHR42305:SF1">
    <property type="entry name" value="MEMBRANE PROTEIN RV1733C-RELATED"/>
    <property type="match status" value="1"/>
</dbReference>
<organism evidence="2 3">
    <name type="scientific">Streptomyces cacaoi</name>
    <dbReference type="NCBI Taxonomy" id="1898"/>
    <lineage>
        <taxon>Bacteria</taxon>
        <taxon>Bacillati</taxon>
        <taxon>Actinomycetota</taxon>
        <taxon>Actinomycetes</taxon>
        <taxon>Kitasatosporales</taxon>
        <taxon>Streptomycetaceae</taxon>
        <taxon>Streptomyces</taxon>
    </lineage>
</organism>
<dbReference type="RefSeq" id="WP_030884810.1">
    <property type="nucleotide sequence ID" value="NZ_BJMM01000003.1"/>
</dbReference>
<evidence type="ECO:0000313" key="2">
    <source>
        <dbReference type="EMBL" id="GEB48312.1"/>
    </source>
</evidence>
<dbReference type="PANTHER" id="PTHR42305">
    <property type="entry name" value="MEMBRANE PROTEIN RV1733C-RELATED"/>
    <property type="match status" value="1"/>
</dbReference>
<dbReference type="AlphaFoldDB" id="A0A4Y3QSX5"/>
<evidence type="ECO:0000313" key="3">
    <source>
        <dbReference type="Proteomes" id="UP000319210"/>
    </source>
</evidence>
<proteinExistence type="predicted"/>
<protein>
    <submittedName>
        <fullName evidence="2">Uncharacterized protein</fullName>
    </submittedName>
</protein>
<sequence>MRTIVGLWRWRGNPLCRRTDRGEAWLTLWATVLIVVGAPLAGLLTAQATHETLLRSAQEQQRERQRVWATAERVAVRPSFDNSDPESVSRRPTRARVTARWTAPDGRQHSATFTVRHHVRQGGRIPVWIDRAGRLTSRPMSTRGASSHALLAGAAVGACAGGGLEVARRLGVRLLLRRRYARWDEEWARIGPDWGRAGTGP</sequence>
<evidence type="ECO:0000256" key="1">
    <source>
        <dbReference type="SAM" id="Phobius"/>
    </source>
</evidence>
<keyword evidence="1" id="KW-0812">Transmembrane</keyword>
<comment type="caution">
    <text evidence="2">The sequence shown here is derived from an EMBL/GenBank/DDBJ whole genome shotgun (WGS) entry which is preliminary data.</text>
</comment>
<dbReference type="OrthoDB" id="4325432at2"/>
<dbReference type="Proteomes" id="UP000319210">
    <property type="component" value="Unassembled WGS sequence"/>
</dbReference>
<keyword evidence="3" id="KW-1185">Reference proteome</keyword>
<gene>
    <name evidence="2" type="ORF">SCA03_08630</name>
</gene>
<keyword evidence="1" id="KW-0472">Membrane</keyword>